<feature type="transmembrane region" description="Helical" evidence="9">
    <location>
        <begin position="223"/>
        <end position="244"/>
    </location>
</feature>
<proteinExistence type="predicted"/>
<keyword evidence="4" id="KW-0808">Transferase</keyword>
<evidence type="ECO:0000256" key="3">
    <source>
        <dbReference type="ARBA" id="ARBA00022553"/>
    </source>
</evidence>
<keyword evidence="9" id="KW-1133">Transmembrane helix</keyword>
<dbReference type="Pfam" id="PF00512">
    <property type="entry name" value="HisKA"/>
    <property type="match status" value="1"/>
</dbReference>
<dbReference type="InterPro" id="IPR036890">
    <property type="entry name" value="HATPase_C_sf"/>
</dbReference>
<dbReference type="GO" id="GO:0005524">
    <property type="term" value="F:ATP binding"/>
    <property type="evidence" value="ECO:0007669"/>
    <property type="project" value="UniProtKB-KW"/>
</dbReference>
<dbReference type="InterPro" id="IPR004358">
    <property type="entry name" value="Sig_transdc_His_kin-like_C"/>
</dbReference>
<keyword evidence="9" id="KW-0812">Transmembrane</keyword>
<dbReference type="Pfam" id="PF02518">
    <property type="entry name" value="HATPase_c"/>
    <property type="match status" value="1"/>
</dbReference>
<accession>A0A9D2HE65</accession>
<evidence type="ECO:0000256" key="1">
    <source>
        <dbReference type="ARBA" id="ARBA00000085"/>
    </source>
</evidence>
<evidence type="ECO:0000256" key="7">
    <source>
        <dbReference type="ARBA" id="ARBA00022840"/>
    </source>
</evidence>
<dbReference type="PRINTS" id="PR00344">
    <property type="entry name" value="BCTRLSENSOR"/>
</dbReference>
<name>A0A9D2HE65_9BACT</name>
<keyword evidence="5" id="KW-0547">Nucleotide-binding</keyword>
<dbReference type="EC" id="2.7.13.3" evidence="2"/>
<dbReference type="PANTHER" id="PTHR43065">
    <property type="entry name" value="SENSOR HISTIDINE KINASE"/>
    <property type="match status" value="1"/>
</dbReference>
<sequence>MAVEQTKIRKEKKAASGLPFSLARFFSWVSLVLVLVSSAILALFIGNTTTTTLLDSQEEYALLLAENLNKQIFRRFTLPVTYASGRVALGDPVQYKLLDEVVQSLLHGLRIETIRIYDNNYAVTYSTNHAEVRRTDLYTPGIPLIFQGTPHHFDVLSSIPYVQALFTPGLPDGSFQLRTVYPLSIDKDFEQLNKAAEETPVLGALEIIQDVTSHYKIAIRSQWLIMAGFLVSSLILFILFQVVARQAERILGERMARTRQLEAELHQSEKLASMGRMVASIAHEIRNPLGIIRSSAEFLMRRHKNVDPASQPILQAIYDESCRLGTTVNDFLDYARPRQPRQDEVNVVDVINKAMAFLGGEFQRQGVEVELELPHPFFLSGDPDLLYRAFYNVLINAQQAIQGTGRIVIRGTRLDNGDVELSFQDNGPGFPPDELDKPLDPFYTTKDTGTGLGLPIVQSIVASHGGTLELANAPEGGAVIRLFFPAPPSMEASR</sequence>
<reference evidence="11" key="1">
    <citation type="journal article" date="2021" name="PeerJ">
        <title>Extensive microbial diversity within the chicken gut microbiome revealed by metagenomics and culture.</title>
        <authorList>
            <person name="Gilroy R."/>
            <person name="Ravi A."/>
            <person name="Getino M."/>
            <person name="Pursley I."/>
            <person name="Horton D.L."/>
            <person name="Alikhan N.F."/>
            <person name="Baker D."/>
            <person name="Gharbi K."/>
            <person name="Hall N."/>
            <person name="Watson M."/>
            <person name="Adriaenssens E.M."/>
            <person name="Foster-Nyarko E."/>
            <person name="Jarju S."/>
            <person name="Secka A."/>
            <person name="Antonio M."/>
            <person name="Oren A."/>
            <person name="Chaudhuri R.R."/>
            <person name="La Ragione R."/>
            <person name="Hildebrand F."/>
            <person name="Pallen M.J."/>
        </authorList>
    </citation>
    <scope>NUCLEOTIDE SEQUENCE</scope>
    <source>
        <strain evidence="11">CHK186-16707</strain>
    </source>
</reference>
<gene>
    <name evidence="11" type="ORF">H9962_09815</name>
</gene>
<dbReference type="SUPFAM" id="SSF47384">
    <property type="entry name" value="Homodimeric domain of signal transducing histidine kinase"/>
    <property type="match status" value="1"/>
</dbReference>
<organism evidence="11 12">
    <name type="scientific">Candidatus Mailhella merdigallinarum</name>
    <dbReference type="NCBI Taxonomy" id="2838658"/>
    <lineage>
        <taxon>Bacteria</taxon>
        <taxon>Pseudomonadati</taxon>
        <taxon>Thermodesulfobacteriota</taxon>
        <taxon>Desulfovibrionia</taxon>
        <taxon>Desulfovibrionales</taxon>
        <taxon>Desulfovibrionaceae</taxon>
        <taxon>Mailhella</taxon>
    </lineage>
</organism>
<keyword evidence="8" id="KW-0902">Two-component regulatory system</keyword>
<evidence type="ECO:0000259" key="10">
    <source>
        <dbReference type="PROSITE" id="PS50109"/>
    </source>
</evidence>
<dbReference type="Gene3D" id="3.30.565.10">
    <property type="entry name" value="Histidine kinase-like ATPase, C-terminal domain"/>
    <property type="match status" value="1"/>
</dbReference>
<dbReference type="InterPro" id="IPR005467">
    <property type="entry name" value="His_kinase_dom"/>
</dbReference>
<dbReference type="CDD" id="cd00082">
    <property type="entry name" value="HisKA"/>
    <property type="match status" value="1"/>
</dbReference>
<dbReference type="Gene3D" id="1.10.287.130">
    <property type="match status" value="1"/>
</dbReference>
<dbReference type="InterPro" id="IPR003661">
    <property type="entry name" value="HisK_dim/P_dom"/>
</dbReference>
<dbReference type="InterPro" id="IPR003594">
    <property type="entry name" value="HATPase_dom"/>
</dbReference>
<reference evidence="11" key="2">
    <citation type="submission" date="2021-04" db="EMBL/GenBank/DDBJ databases">
        <authorList>
            <person name="Gilroy R."/>
        </authorList>
    </citation>
    <scope>NUCLEOTIDE SEQUENCE</scope>
    <source>
        <strain evidence="11">CHK186-16707</strain>
    </source>
</reference>
<dbReference type="SMART" id="SM00387">
    <property type="entry name" value="HATPase_c"/>
    <property type="match status" value="1"/>
</dbReference>
<protein>
    <recommendedName>
        <fullName evidence="2">histidine kinase</fullName>
        <ecNumber evidence="2">2.7.13.3</ecNumber>
    </recommendedName>
</protein>
<keyword evidence="9" id="KW-0472">Membrane</keyword>
<keyword evidence="3" id="KW-0597">Phosphoprotein</keyword>
<dbReference type="SMART" id="SM00388">
    <property type="entry name" value="HisKA"/>
    <property type="match status" value="1"/>
</dbReference>
<feature type="domain" description="Histidine kinase" evidence="10">
    <location>
        <begin position="280"/>
        <end position="488"/>
    </location>
</feature>
<evidence type="ECO:0000256" key="8">
    <source>
        <dbReference type="ARBA" id="ARBA00023012"/>
    </source>
</evidence>
<dbReference type="AlphaFoldDB" id="A0A9D2HE65"/>
<evidence type="ECO:0000256" key="6">
    <source>
        <dbReference type="ARBA" id="ARBA00022777"/>
    </source>
</evidence>
<evidence type="ECO:0000256" key="2">
    <source>
        <dbReference type="ARBA" id="ARBA00012438"/>
    </source>
</evidence>
<dbReference type="Proteomes" id="UP000824225">
    <property type="component" value="Unassembled WGS sequence"/>
</dbReference>
<dbReference type="PANTHER" id="PTHR43065:SF10">
    <property type="entry name" value="PEROXIDE STRESS-ACTIVATED HISTIDINE KINASE MAK3"/>
    <property type="match status" value="1"/>
</dbReference>
<evidence type="ECO:0000256" key="5">
    <source>
        <dbReference type="ARBA" id="ARBA00022741"/>
    </source>
</evidence>
<dbReference type="GO" id="GO:0000155">
    <property type="term" value="F:phosphorelay sensor kinase activity"/>
    <property type="evidence" value="ECO:0007669"/>
    <property type="project" value="InterPro"/>
</dbReference>
<feature type="transmembrane region" description="Helical" evidence="9">
    <location>
        <begin position="21"/>
        <end position="45"/>
    </location>
</feature>
<evidence type="ECO:0000256" key="9">
    <source>
        <dbReference type="SAM" id="Phobius"/>
    </source>
</evidence>
<dbReference type="SUPFAM" id="SSF55874">
    <property type="entry name" value="ATPase domain of HSP90 chaperone/DNA topoisomerase II/histidine kinase"/>
    <property type="match status" value="1"/>
</dbReference>
<dbReference type="PROSITE" id="PS50109">
    <property type="entry name" value="HIS_KIN"/>
    <property type="match status" value="1"/>
</dbReference>
<dbReference type="InterPro" id="IPR036097">
    <property type="entry name" value="HisK_dim/P_sf"/>
</dbReference>
<dbReference type="EMBL" id="DXAN01000032">
    <property type="protein sequence ID" value="HJA09463.1"/>
    <property type="molecule type" value="Genomic_DNA"/>
</dbReference>
<evidence type="ECO:0000313" key="11">
    <source>
        <dbReference type="EMBL" id="HJA09463.1"/>
    </source>
</evidence>
<evidence type="ECO:0000256" key="4">
    <source>
        <dbReference type="ARBA" id="ARBA00022679"/>
    </source>
</evidence>
<keyword evidence="6 11" id="KW-0418">Kinase</keyword>
<comment type="catalytic activity">
    <reaction evidence="1">
        <text>ATP + protein L-histidine = ADP + protein N-phospho-L-histidine.</text>
        <dbReference type="EC" id="2.7.13.3"/>
    </reaction>
</comment>
<keyword evidence="7" id="KW-0067">ATP-binding</keyword>
<comment type="caution">
    <text evidence="11">The sequence shown here is derived from an EMBL/GenBank/DDBJ whole genome shotgun (WGS) entry which is preliminary data.</text>
</comment>
<evidence type="ECO:0000313" key="12">
    <source>
        <dbReference type="Proteomes" id="UP000824225"/>
    </source>
</evidence>